<dbReference type="PROSITE" id="PS50873">
    <property type="entry name" value="PEROXIDASE_4"/>
    <property type="match status" value="1"/>
</dbReference>
<dbReference type="Gramene" id="OIW06390">
    <property type="protein sequence ID" value="OIW06390"/>
    <property type="gene ID" value="TanjilG_13576"/>
</dbReference>
<dbReference type="GO" id="GO:0042744">
    <property type="term" value="P:hydrogen peroxide catabolic process"/>
    <property type="evidence" value="ECO:0007669"/>
    <property type="project" value="UniProtKB-KW"/>
</dbReference>
<evidence type="ECO:0000313" key="22">
    <source>
        <dbReference type="EMBL" id="OIW06390.1"/>
    </source>
</evidence>
<evidence type="ECO:0000256" key="17">
    <source>
        <dbReference type="PIRSR" id="PIRSR600823-3"/>
    </source>
</evidence>
<evidence type="ECO:0000256" key="10">
    <source>
        <dbReference type="ARBA" id="ARBA00022837"/>
    </source>
</evidence>
<dbReference type="EMBL" id="CM007368">
    <property type="protein sequence ID" value="OIW06390.1"/>
    <property type="molecule type" value="Genomic_DNA"/>
</dbReference>
<keyword evidence="23" id="KW-1185">Reference proteome</keyword>
<evidence type="ECO:0000256" key="3">
    <source>
        <dbReference type="ARBA" id="ARBA00004613"/>
    </source>
</evidence>
<reference evidence="22 23" key="1">
    <citation type="journal article" date="2017" name="Plant Biotechnol. J.">
        <title>A comprehensive draft genome sequence for lupin (Lupinus angustifolius), an emerging health food: insights into plant-microbe interactions and legume evolution.</title>
        <authorList>
            <person name="Hane J.K."/>
            <person name="Ming Y."/>
            <person name="Kamphuis L.G."/>
            <person name="Nelson M.N."/>
            <person name="Garg G."/>
            <person name="Atkins C.A."/>
            <person name="Bayer P.E."/>
            <person name="Bravo A."/>
            <person name="Bringans S."/>
            <person name="Cannon S."/>
            <person name="Edwards D."/>
            <person name="Foley R."/>
            <person name="Gao L.L."/>
            <person name="Harrison M.J."/>
            <person name="Huang W."/>
            <person name="Hurgobin B."/>
            <person name="Li S."/>
            <person name="Liu C.W."/>
            <person name="McGrath A."/>
            <person name="Morahan G."/>
            <person name="Murray J."/>
            <person name="Weller J."/>
            <person name="Jian J."/>
            <person name="Singh K.B."/>
        </authorList>
    </citation>
    <scope>NUCLEOTIDE SEQUENCE [LARGE SCALE GENOMIC DNA]</scope>
    <source>
        <strain evidence="23">cv. Tanjil</strain>
        <tissue evidence="22">Whole plant</tissue>
    </source>
</reference>
<dbReference type="PRINTS" id="PR00461">
    <property type="entry name" value="PLPEROXIDASE"/>
</dbReference>
<feature type="site" description="Transition state stabilizer" evidence="18">
    <location>
        <position position="73"/>
    </location>
</feature>
<feature type="binding site" evidence="17">
    <location>
        <position position="202"/>
    </location>
    <ligand>
        <name>Ca(2+)</name>
        <dbReference type="ChEBI" id="CHEBI:29108"/>
        <label>2</label>
    </ligand>
</feature>
<dbReference type="GO" id="GO:0005576">
    <property type="term" value="C:extracellular region"/>
    <property type="evidence" value="ECO:0007669"/>
    <property type="project" value="UniProtKB-SubCell"/>
</dbReference>
<feature type="disulfide bond" evidence="19">
    <location>
        <begin position="208"/>
        <end position="234"/>
    </location>
</feature>
<feature type="domain" description="Plant heme peroxidase family profile" evidence="21">
    <location>
        <begin position="36"/>
        <end position="326"/>
    </location>
</feature>
<dbReference type="InterPro" id="IPR000823">
    <property type="entry name" value="Peroxidase_pln"/>
</dbReference>
<feature type="binding site" evidence="17">
    <location>
        <position position="78"/>
    </location>
    <ligand>
        <name>Ca(2+)</name>
        <dbReference type="ChEBI" id="CHEBI:29108"/>
        <label>1</label>
    </ligand>
</feature>
<evidence type="ECO:0000256" key="20">
    <source>
        <dbReference type="RuleBase" id="RU362060"/>
    </source>
</evidence>
<feature type="binding site" evidence="17">
    <location>
        <position position="87"/>
    </location>
    <ligand>
        <name>Ca(2+)</name>
        <dbReference type="ChEBI" id="CHEBI:29108"/>
        <label>1</label>
    </ligand>
</feature>
<keyword evidence="7 20" id="KW-0349">Heme</keyword>
<dbReference type="InterPro" id="IPR019794">
    <property type="entry name" value="Peroxidases_AS"/>
</dbReference>
<evidence type="ECO:0000256" key="6">
    <source>
        <dbReference type="ARBA" id="ARBA00022559"/>
    </source>
</evidence>
<comment type="similarity">
    <text evidence="20">Belongs to the peroxidase family. Classical plant (class III) peroxidase subfamily.</text>
</comment>
<proteinExistence type="inferred from homology"/>
<keyword evidence="8 17" id="KW-0479">Metal-binding</keyword>
<name>A0A1J7H0Y2_LUPAN</name>
<evidence type="ECO:0000256" key="11">
    <source>
        <dbReference type="ARBA" id="ARBA00023002"/>
    </source>
</evidence>
<dbReference type="InterPro" id="IPR010255">
    <property type="entry name" value="Haem_peroxidase_sf"/>
</dbReference>
<evidence type="ECO:0000256" key="15">
    <source>
        <dbReference type="PIRSR" id="PIRSR600823-1"/>
    </source>
</evidence>
<evidence type="ECO:0000256" key="16">
    <source>
        <dbReference type="PIRSR" id="PIRSR600823-2"/>
    </source>
</evidence>
<feature type="disulfide bond" evidence="19">
    <location>
        <begin position="46"/>
        <end position="124"/>
    </location>
</feature>
<dbReference type="AlphaFoldDB" id="A0A1J7H0Y2"/>
<comment type="subcellular location">
    <subcellularLocation>
        <location evidence="3 20">Secreted</location>
    </subcellularLocation>
</comment>
<keyword evidence="9 20" id="KW-0732">Signal</keyword>
<feature type="chain" id="PRO_5011811365" description="Peroxidase" evidence="20">
    <location>
        <begin position="34"/>
        <end position="346"/>
    </location>
</feature>
<feature type="binding site" evidence="17">
    <location>
        <position position="254"/>
    </location>
    <ligand>
        <name>Ca(2+)</name>
        <dbReference type="ChEBI" id="CHEBI:29108"/>
        <label>2</label>
    </ligand>
</feature>
<dbReference type="Proteomes" id="UP000188354">
    <property type="component" value="Chromosome LG08"/>
</dbReference>
<feature type="binding site" evidence="17">
    <location>
        <position position="249"/>
    </location>
    <ligand>
        <name>Ca(2+)</name>
        <dbReference type="ChEBI" id="CHEBI:29108"/>
        <label>2</label>
    </ligand>
</feature>
<dbReference type="OMA" id="NSEQAMG"/>
<comment type="cofactor">
    <cofactor evidence="17 20">
        <name>heme b</name>
        <dbReference type="ChEBI" id="CHEBI:60344"/>
    </cofactor>
    <text evidence="17 20">Binds 1 heme b (iron(II)-protoporphyrin IX) group per subunit.</text>
</comment>
<evidence type="ECO:0000256" key="5">
    <source>
        <dbReference type="ARBA" id="ARBA00012313"/>
    </source>
</evidence>
<evidence type="ECO:0000313" key="23">
    <source>
        <dbReference type="Proteomes" id="UP000188354"/>
    </source>
</evidence>
<dbReference type="PANTHER" id="PTHR31517:SF48">
    <property type="entry name" value="PEROXIDASE 16-RELATED"/>
    <property type="match status" value="1"/>
</dbReference>
<keyword evidence="11 20" id="KW-0560">Oxidoreductase</keyword>
<organism evidence="22 23">
    <name type="scientific">Lupinus angustifolius</name>
    <name type="common">Narrow-leaved blue lupine</name>
    <dbReference type="NCBI Taxonomy" id="3871"/>
    <lineage>
        <taxon>Eukaryota</taxon>
        <taxon>Viridiplantae</taxon>
        <taxon>Streptophyta</taxon>
        <taxon>Embryophyta</taxon>
        <taxon>Tracheophyta</taxon>
        <taxon>Spermatophyta</taxon>
        <taxon>Magnoliopsida</taxon>
        <taxon>eudicotyledons</taxon>
        <taxon>Gunneridae</taxon>
        <taxon>Pentapetalae</taxon>
        <taxon>rosids</taxon>
        <taxon>fabids</taxon>
        <taxon>Fabales</taxon>
        <taxon>Fabaceae</taxon>
        <taxon>Papilionoideae</taxon>
        <taxon>50 kb inversion clade</taxon>
        <taxon>genistoids sensu lato</taxon>
        <taxon>core genistoids</taxon>
        <taxon>Genisteae</taxon>
        <taxon>Lupinus</taxon>
    </lineage>
</organism>
<dbReference type="Gene3D" id="1.10.520.10">
    <property type="match status" value="1"/>
</dbReference>
<dbReference type="Gene3D" id="1.10.420.10">
    <property type="entry name" value="Peroxidase, domain 2"/>
    <property type="match status" value="1"/>
</dbReference>
<evidence type="ECO:0000256" key="12">
    <source>
        <dbReference type="ARBA" id="ARBA00023004"/>
    </source>
</evidence>
<sequence>MARVNSASNSPSFYSLLFFSSLLLASHFNISEAQKGLSLSFFAKTCPQLETIVRNHLRKVFKQDNGQAPGLLRIFFHDCFVQGCDGSVLLDGNPGERDQLANIGLRNEALETIDVLRGLVHKACGKVVSCADIIVLAARDAVALSGGPDFAVPLGRKDGVNFSIEKTKDLPGPSSNTNITLSKFAPKNFDATDVVALSGAHTFGRAHCGTIFGRISPQDPTMDKTLANNLKATCPSASSTNTVNLDIRTPVVFDNKYYIDLLNRQGVFTSDQDLVNHEKTKGLVNSFANDQSLFYKKFADAMVKISQLDVLTGNQGEIRDKCNVVNQKKSILSSIVEEMVEVIDQI</sequence>
<comment type="catalytic activity">
    <reaction evidence="1 20">
        <text>2 a phenolic donor + H2O2 = 2 a phenolic radical donor + 2 H2O</text>
        <dbReference type="Rhea" id="RHEA:56136"/>
        <dbReference type="ChEBI" id="CHEBI:15377"/>
        <dbReference type="ChEBI" id="CHEBI:16240"/>
        <dbReference type="ChEBI" id="CHEBI:139520"/>
        <dbReference type="ChEBI" id="CHEBI:139521"/>
        <dbReference type="EC" id="1.11.1.7"/>
    </reaction>
</comment>
<dbReference type="CDD" id="cd00693">
    <property type="entry name" value="secretory_peroxidase"/>
    <property type="match status" value="1"/>
</dbReference>
<comment type="similarity">
    <text evidence="4">Belongs to the peroxidase family. Ascorbate peroxidase subfamily.</text>
</comment>
<keyword evidence="20" id="KW-0376">Hydrogen peroxide</keyword>
<accession>A0A1J7H0Y2</accession>
<feature type="binding site" evidence="17">
    <location>
        <position position="85"/>
    </location>
    <ligand>
        <name>Ca(2+)</name>
        <dbReference type="ChEBI" id="CHEBI:29108"/>
        <label>1</label>
    </ligand>
</feature>
<evidence type="ECO:0000256" key="9">
    <source>
        <dbReference type="ARBA" id="ARBA00022729"/>
    </source>
</evidence>
<dbReference type="OrthoDB" id="2113341at2759"/>
<dbReference type="EC" id="1.11.1.7" evidence="5 20"/>
<dbReference type="GO" id="GO:0020037">
    <property type="term" value="F:heme binding"/>
    <property type="evidence" value="ECO:0007669"/>
    <property type="project" value="UniProtKB-UniRule"/>
</dbReference>
<evidence type="ECO:0000256" key="7">
    <source>
        <dbReference type="ARBA" id="ARBA00022617"/>
    </source>
</evidence>
<evidence type="ECO:0000256" key="14">
    <source>
        <dbReference type="ARBA" id="ARBA00023180"/>
    </source>
</evidence>
<comment type="function">
    <text evidence="2">Removal of H(2)O(2), oxidation of toxic reductants, biosynthesis and degradation of lignin, suberization, auxin catabolism, response to environmental stresses such as wounding, pathogen attack and oxidative stress. These functions might be dependent on each isozyme/isoform in each plant tissue.</text>
</comment>
<feature type="disulfide bond" evidence="19">
    <location>
        <begin position="79"/>
        <end position="84"/>
    </location>
</feature>
<feature type="signal peptide" evidence="20">
    <location>
        <begin position="1"/>
        <end position="33"/>
    </location>
</feature>
<evidence type="ECO:0000256" key="1">
    <source>
        <dbReference type="ARBA" id="ARBA00000189"/>
    </source>
</evidence>
<keyword evidence="12 17" id="KW-0408">Iron</keyword>
<evidence type="ECO:0000259" key="21">
    <source>
        <dbReference type="PROSITE" id="PS50873"/>
    </source>
</evidence>
<protein>
    <recommendedName>
        <fullName evidence="5 20">Peroxidase</fullName>
        <ecNumber evidence="5 20">1.11.1.7</ecNumber>
    </recommendedName>
</protein>
<dbReference type="FunFam" id="1.10.420.10:FF:000006">
    <property type="entry name" value="Peroxidase"/>
    <property type="match status" value="1"/>
</dbReference>
<dbReference type="GO" id="GO:0140825">
    <property type="term" value="F:lactoperoxidase activity"/>
    <property type="evidence" value="ECO:0007669"/>
    <property type="project" value="UniProtKB-EC"/>
</dbReference>
<dbReference type="InterPro" id="IPR033905">
    <property type="entry name" value="Secretory_peroxidase"/>
</dbReference>
<feature type="disulfide bond" evidence="19">
    <location>
        <begin position="130"/>
        <end position="322"/>
    </location>
</feature>
<dbReference type="STRING" id="3871.A0A1J7H0Y2"/>
<keyword evidence="6 20" id="KW-0575">Peroxidase</keyword>
<comment type="cofactor">
    <cofactor evidence="17 20">
        <name>Ca(2+)</name>
        <dbReference type="ChEBI" id="CHEBI:29108"/>
    </cofactor>
    <text evidence="17 20">Binds 2 calcium ions per subunit.</text>
</comment>
<feature type="binding site" evidence="16">
    <location>
        <position position="171"/>
    </location>
    <ligand>
        <name>substrate</name>
    </ligand>
</feature>
<evidence type="ECO:0000256" key="19">
    <source>
        <dbReference type="PIRSR" id="PIRSR600823-5"/>
    </source>
</evidence>
<evidence type="ECO:0000256" key="2">
    <source>
        <dbReference type="ARBA" id="ARBA00002322"/>
    </source>
</evidence>
<feature type="binding site" evidence="17">
    <location>
        <position position="246"/>
    </location>
    <ligand>
        <name>Ca(2+)</name>
        <dbReference type="ChEBI" id="CHEBI:29108"/>
        <label>2</label>
    </ligand>
</feature>
<evidence type="ECO:0000256" key="4">
    <source>
        <dbReference type="ARBA" id="ARBA00006873"/>
    </source>
</evidence>
<keyword evidence="10 17" id="KW-0106">Calcium</keyword>
<dbReference type="PROSITE" id="PS00436">
    <property type="entry name" value="PEROXIDASE_2"/>
    <property type="match status" value="1"/>
</dbReference>
<dbReference type="SUPFAM" id="SSF48113">
    <property type="entry name" value="Heme-dependent peroxidases"/>
    <property type="match status" value="1"/>
</dbReference>
<dbReference type="PROSITE" id="PS00435">
    <property type="entry name" value="PEROXIDASE_1"/>
    <property type="match status" value="1"/>
</dbReference>
<feature type="binding site" evidence="17">
    <location>
        <position position="81"/>
    </location>
    <ligand>
        <name>Ca(2+)</name>
        <dbReference type="ChEBI" id="CHEBI:29108"/>
        <label>1</label>
    </ligand>
</feature>
<gene>
    <name evidence="22" type="ORF">TanjilG_13576</name>
</gene>
<dbReference type="InterPro" id="IPR019793">
    <property type="entry name" value="Peroxidases_heam-ligand_BS"/>
</dbReference>
<evidence type="ECO:0000256" key="8">
    <source>
        <dbReference type="ARBA" id="ARBA00022723"/>
    </source>
</evidence>
<dbReference type="Pfam" id="PF00141">
    <property type="entry name" value="peroxidase"/>
    <property type="match status" value="1"/>
</dbReference>
<dbReference type="InterPro" id="IPR002016">
    <property type="entry name" value="Haem_peroxidase"/>
</dbReference>
<evidence type="ECO:0000256" key="13">
    <source>
        <dbReference type="ARBA" id="ARBA00023157"/>
    </source>
</evidence>
<dbReference type="GO" id="GO:0006979">
    <property type="term" value="P:response to oxidative stress"/>
    <property type="evidence" value="ECO:0007669"/>
    <property type="project" value="UniProtKB-UniRule"/>
</dbReference>
<feature type="binding site" evidence="17">
    <location>
        <position position="83"/>
    </location>
    <ligand>
        <name>Ca(2+)</name>
        <dbReference type="ChEBI" id="CHEBI:29108"/>
        <label>1</label>
    </ligand>
</feature>
<feature type="binding site" description="axial binding residue" evidence="17">
    <location>
        <position position="201"/>
    </location>
    <ligand>
        <name>heme b</name>
        <dbReference type="ChEBI" id="CHEBI:60344"/>
    </ligand>
    <ligandPart>
        <name>Fe</name>
        <dbReference type="ChEBI" id="CHEBI:18248"/>
    </ligandPart>
</feature>
<dbReference type="KEGG" id="lang:109355013"/>
<keyword evidence="20" id="KW-0964">Secreted</keyword>
<evidence type="ECO:0000256" key="18">
    <source>
        <dbReference type="PIRSR" id="PIRSR600823-4"/>
    </source>
</evidence>
<keyword evidence="14" id="KW-0325">Glycoprotein</keyword>
<dbReference type="PRINTS" id="PR00458">
    <property type="entry name" value="PEROXIDASE"/>
</dbReference>
<keyword evidence="13 19" id="KW-1015">Disulfide bond</keyword>
<dbReference type="GO" id="GO:0046872">
    <property type="term" value="F:metal ion binding"/>
    <property type="evidence" value="ECO:0007669"/>
    <property type="project" value="UniProtKB-UniRule"/>
</dbReference>
<feature type="binding site" evidence="17">
    <location>
        <position position="96"/>
    </location>
    <ligand>
        <name>Ca(2+)</name>
        <dbReference type="ChEBI" id="CHEBI:29108"/>
        <label>1</label>
    </ligand>
</feature>
<dbReference type="PANTHER" id="PTHR31517">
    <property type="match status" value="1"/>
</dbReference>
<feature type="active site" description="Proton acceptor" evidence="15">
    <location>
        <position position="77"/>
    </location>
</feature>
<dbReference type="FunFam" id="1.10.520.10:FF:000009">
    <property type="entry name" value="Peroxidase"/>
    <property type="match status" value="1"/>
</dbReference>